<dbReference type="Proteomes" id="UP000663861">
    <property type="component" value="Unassembled WGS sequence"/>
</dbReference>
<dbReference type="Pfam" id="PF00240">
    <property type="entry name" value="ubiquitin"/>
    <property type="match status" value="1"/>
</dbReference>
<proteinExistence type="predicted"/>
<dbReference type="InterPro" id="IPR000626">
    <property type="entry name" value="Ubiquitin-like_dom"/>
</dbReference>
<dbReference type="InterPro" id="IPR029071">
    <property type="entry name" value="Ubiquitin-like_domsf"/>
</dbReference>
<dbReference type="InterPro" id="IPR050158">
    <property type="entry name" value="Ubiquitin_ubiquitin-like"/>
</dbReference>
<reference evidence="2" key="1">
    <citation type="submission" date="2021-01" db="EMBL/GenBank/DDBJ databases">
        <authorList>
            <person name="Kaushik A."/>
        </authorList>
    </citation>
    <scope>NUCLEOTIDE SEQUENCE</scope>
    <source>
        <strain evidence="2">AG4-RS23</strain>
    </source>
</reference>
<accession>A0A8H2WYT8</accession>
<gene>
    <name evidence="2" type="ORF">RDB_LOCUS3517</name>
</gene>
<protein>
    <recommendedName>
        <fullName evidence="1">Ubiquitin-like domain-containing protein</fullName>
    </recommendedName>
</protein>
<dbReference type="EMBL" id="CAJMWY010000055">
    <property type="protein sequence ID" value="CAE6412672.1"/>
    <property type="molecule type" value="Genomic_DNA"/>
</dbReference>
<dbReference type="CDD" id="cd17039">
    <property type="entry name" value="Ubl_ubiquitin_like"/>
    <property type="match status" value="1"/>
</dbReference>
<sequence>MGNTQSYRLGKPVPLVVEHNGQKTTIPRNSDYQKTISSIKKNIRSLKAVSDHQVILLTLLKEVDDHVQITPDQWADFLPRLNLIRVKLDSELNASSVFSDNCRQCPTPLPPGEQIILITRMGRTTTYNVNLSTLTVYDLKELIDDKEGDPVGRQLLTFNGRRLMDKKRLADYGIKDGSTIQISSNICAKKPVIYLFPPNPTSNIQVDLSLNQAWSFSEIYPPTTITTLTENDAALGQAITWTIDAQPDGTLRDQSTGRAVSYLFWEAQINPNLPMSPPATRPSSPVEQALSSFDPTSPVLLPSQSALLPFDKVTGYIDDVLLVLGLHTEARTSFITYWLPDLSKHTFIALRFLPQEEYERAAPLNVIPAPDVKTRVFMLFMGIEENQIELWDQAAAMARKDVKVWRDVVGIDITKVHNKSLFRVLEWGGMEV</sequence>
<dbReference type="Gene3D" id="3.10.20.90">
    <property type="entry name" value="Phosphatidylinositol 3-kinase Catalytic Subunit, Chain A, domain 1"/>
    <property type="match status" value="1"/>
</dbReference>
<dbReference type="SUPFAM" id="SSF54236">
    <property type="entry name" value="Ubiquitin-like"/>
    <property type="match status" value="1"/>
</dbReference>
<dbReference type="PROSITE" id="PS50053">
    <property type="entry name" value="UBIQUITIN_2"/>
    <property type="match status" value="1"/>
</dbReference>
<name>A0A8H2WYT8_9AGAM</name>
<organism evidence="2 3">
    <name type="scientific">Rhizoctonia solani</name>
    <dbReference type="NCBI Taxonomy" id="456999"/>
    <lineage>
        <taxon>Eukaryota</taxon>
        <taxon>Fungi</taxon>
        <taxon>Dikarya</taxon>
        <taxon>Basidiomycota</taxon>
        <taxon>Agaricomycotina</taxon>
        <taxon>Agaricomycetes</taxon>
        <taxon>Cantharellales</taxon>
        <taxon>Ceratobasidiaceae</taxon>
        <taxon>Rhizoctonia</taxon>
    </lineage>
</organism>
<dbReference type="PANTHER" id="PTHR10666">
    <property type="entry name" value="UBIQUITIN"/>
    <property type="match status" value="1"/>
</dbReference>
<comment type="caution">
    <text evidence="2">The sequence shown here is derived from an EMBL/GenBank/DDBJ whole genome shotgun (WGS) entry which is preliminary data.</text>
</comment>
<evidence type="ECO:0000259" key="1">
    <source>
        <dbReference type="PROSITE" id="PS50053"/>
    </source>
</evidence>
<dbReference type="AlphaFoldDB" id="A0A8H2WYT8"/>
<evidence type="ECO:0000313" key="3">
    <source>
        <dbReference type="Proteomes" id="UP000663861"/>
    </source>
</evidence>
<feature type="domain" description="Ubiquitin-like" evidence="1">
    <location>
        <begin position="135"/>
        <end position="182"/>
    </location>
</feature>
<evidence type="ECO:0000313" key="2">
    <source>
        <dbReference type="EMBL" id="CAE6412672.1"/>
    </source>
</evidence>
<dbReference type="SMART" id="SM00213">
    <property type="entry name" value="UBQ"/>
    <property type="match status" value="1"/>
</dbReference>